<evidence type="ECO:0000313" key="1">
    <source>
        <dbReference type="EMBL" id="MBC2575608.1"/>
    </source>
</evidence>
<proteinExistence type="predicted"/>
<dbReference type="Pfam" id="PF02082">
    <property type="entry name" value="Rrf2"/>
    <property type="match status" value="1"/>
</dbReference>
<accession>A0ABR6TJL7</accession>
<evidence type="ECO:0000313" key="2">
    <source>
        <dbReference type="Proteomes" id="UP000713904"/>
    </source>
</evidence>
<gene>
    <name evidence="1" type="ORF">HLB29_02815</name>
</gene>
<dbReference type="Gene3D" id="1.10.10.10">
    <property type="entry name" value="Winged helix-like DNA-binding domain superfamily/Winged helix DNA-binding domain"/>
    <property type="match status" value="1"/>
</dbReference>
<dbReference type="InterPro" id="IPR000944">
    <property type="entry name" value="Tscrpt_reg_Rrf2"/>
</dbReference>
<reference evidence="1 2" key="1">
    <citation type="submission" date="2020-05" db="EMBL/GenBank/DDBJ databases">
        <title>Draft genome of xy-202 and genomic insight in genome of the genus Peptostreptococcus.</title>
        <authorList>
            <person name="Zhang Z."/>
        </authorList>
    </citation>
    <scope>NUCLEOTIDE SEQUENCE [LARGE SCALE GENOMIC DNA]</scope>
    <source>
        <strain evidence="1 2">DSM 27025</strain>
    </source>
</reference>
<protein>
    <submittedName>
        <fullName evidence="1">Rrf2 family transcriptional regulator</fullName>
    </submittedName>
</protein>
<dbReference type="RefSeq" id="WP_185623604.1">
    <property type="nucleotide sequence ID" value="NZ_JABGBW010000001.1"/>
</dbReference>
<dbReference type="SUPFAM" id="SSF46785">
    <property type="entry name" value="Winged helix' DNA-binding domain"/>
    <property type="match status" value="1"/>
</dbReference>
<dbReference type="Proteomes" id="UP000713904">
    <property type="component" value="Unassembled WGS sequence"/>
</dbReference>
<dbReference type="PROSITE" id="PS51197">
    <property type="entry name" value="HTH_RRF2_2"/>
    <property type="match status" value="1"/>
</dbReference>
<dbReference type="InterPro" id="IPR036388">
    <property type="entry name" value="WH-like_DNA-bd_sf"/>
</dbReference>
<dbReference type="PANTHER" id="PTHR33221">
    <property type="entry name" value="WINGED HELIX-TURN-HELIX TRANSCRIPTIONAL REGULATOR, RRF2 FAMILY"/>
    <property type="match status" value="1"/>
</dbReference>
<name>A0ABR6TJL7_9FIRM</name>
<comment type="caution">
    <text evidence="1">The sequence shown here is derived from an EMBL/GenBank/DDBJ whole genome shotgun (WGS) entry which is preliminary data.</text>
</comment>
<organism evidence="1 2">
    <name type="scientific">Peptostreptococcus canis</name>
    <dbReference type="NCBI Taxonomy" id="1159213"/>
    <lineage>
        <taxon>Bacteria</taxon>
        <taxon>Bacillati</taxon>
        <taxon>Bacillota</taxon>
        <taxon>Clostridia</taxon>
        <taxon>Peptostreptococcales</taxon>
        <taxon>Peptostreptococcaceae</taxon>
        <taxon>Peptostreptococcus</taxon>
    </lineage>
</organism>
<dbReference type="EMBL" id="JABGBW010000001">
    <property type="protein sequence ID" value="MBC2575608.1"/>
    <property type="molecule type" value="Genomic_DNA"/>
</dbReference>
<sequence length="141" mass="15816">MSEFIIALHVLVFLAHDMVSKSSEELSKNVCTNPVRIRKVMSKCKKHGLVETKAGINGGYMISKPGNEITLKDIYDAIDVSLVESKWRSGDIKAECLIASGMGDYIDMLFSYFNEELALLLDNITLDMVEQKLKSIRDNKV</sequence>
<dbReference type="InterPro" id="IPR036390">
    <property type="entry name" value="WH_DNA-bd_sf"/>
</dbReference>
<keyword evidence="2" id="KW-1185">Reference proteome</keyword>
<dbReference type="PANTHER" id="PTHR33221:SF15">
    <property type="entry name" value="HTH-TYPE TRANSCRIPTIONAL REGULATOR YWGB-RELATED"/>
    <property type="match status" value="1"/>
</dbReference>